<evidence type="ECO:0000259" key="1">
    <source>
        <dbReference type="Pfam" id="PF00391"/>
    </source>
</evidence>
<dbReference type="GO" id="GO:0016301">
    <property type="term" value="F:kinase activity"/>
    <property type="evidence" value="ECO:0007669"/>
    <property type="project" value="InterPro"/>
</dbReference>
<comment type="caution">
    <text evidence="3">The sequence shown here is derived from an EMBL/GenBank/DDBJ whole genome shotgun (WGS) entry which is preliminary data.</text>
</comment>
<organism evidence="3 4">
    <name type="scientific">Thermodesulfobacterium commune</name>
    <dbReference type="NCBI Taxonomy" id="1741"/>
    <lineage>
        <taxon>Bacteria</taxon>
        <taxon>Pseudomonadati</taxon>
        <taxon>Thermodesulfobacteriota</taxon>
        <taxon>Thermodesulfobacteria</taxon>
        <taxon>Thermodesulfobacteriales</taxon>
        <taxon>Thermodesulfobacteriaceae</taxon>
        <taxon>Thermodesulfobacterium</taxon>
    </lineage>
</organism>
<dbReference type="EMBL" id="DLVE01000006">
    <property type="protein sequence ID" value="HAA83237.1"/>
    <property type="molecule type" value="Genomic_DNA"/>
</dbReference>
<name>A0A101FJS2_9BACT</name>
<dbReference type="InterPro" id="IPR013815">
    <property type="entry name" value="ATP_grasp_subdomain_1"/>
</dbReference>
<evidence type="ECO:0000313" key="4">
    <source>
        <dbReference type="Proteomes" id="UP000257240"/>
    </source>
</evidence>
<evidence type="ECO:0000313" key="3">
    <source>
        <dbReference type="EMBL" id="HAA83237.1"/>
    </source>
</evidence>
<reference evidence="3 4" key="1">
    <citation type="journal article" date="2018" name="Nat. Biotechnol.">
        <title>A standardized bacterial taxonomy based on genome phylogeny substantially revises the tree of life.</title>
        <authorList>
            <person name="Parks D.H."/>
            <person name="Chuvochina M."/>
            <person name="Waite D.W."/>
            <person name="Rinke C."/>
            <person name="Skarshewski A."/>
            <person name="Chaumeil P.A."/>
            <person name="Hugenholtz P."/>
        </authorList>
    </citation>
    <scope>NUCLEOTIDE SEQUENCE [LARGE SCALE GENOMIC DNA]</scope>
    <source>
        <strain evidence="3">UBA12529</strain>
    </source>
</reference>
<dbReference type="PANTHER" id="PTHR22931:SF9">
    <property type="entry name" value="PYRUVATE, PHOSPHATE DIKINASE 1, CHLOROPLASTIC"/>
    <property type="match status" value="1"/>
</dbReference>
<dbReference type="Pfam" id="PF00391">
    <property type="entry name" value="PEP-utilizers"/>
    <property type="match status" value="1"/>
</dbReference>
<dbReference type="Pfam" id="PF01326">
    <property type="entry name" value="PPDK_N"/>
    <property type="match status" value="1"/>
</dbReference>
<proteinExistence type="predicted"/>
<dbReference type="InterPro" id="IPR010121">
    <property type="entry name" value="Pyruvate_phosphate_dikinase"/>
</dbReference>
<dbReference type="GO" id="GO:0005524">
    <property type="term" value="F:ATP binding"/>
    <property type="evidence" value="ECO:0007669"/>
    <property type="project" value="InterPro"/>
</dbReference>
<dbReference type="Gene3D" id="3.50.30.10">
    <property type="entry name" value="Phosphohistidine domain"/>
    <property type="match status" value="1"/>
</dbReference>
<evidence type="ECO:0008006" key="5">
    <source>
        <dbReference type="Google" id="ProtNLM"/>
    </source>
</evidence>
<dbReference type="PANTHER" id="PTHR22931">
    <property type="entry name" value="PHOSPHOENOLPYRUVATE DIKINASE-RELATED"/>
    <property type="match status" value="1"/>
</dbReference>
<dbReference type="Gene3D" id="1.10.189.10">
    <property type="entry name" value="Pyruvate Phosphate Dikinase, domain 2"/>
    <property type="match status" value="1"/>
</dbReference>
<dbReference type="InterPro" id="IPR036637">
    <property type="entry name" value="Phosphohistidine_dom_sf"/>
</dbReference>
<gene>
    <name evidence="3" type="ORF">DCE01_00360</name>
</gene>
<dbReference type="InterPro" id="IPR008279">
    <property type="entry name" value="PEP-util_enz_mobile_dom"/>
</dbReference>
<dbReference type="Gene3D" id="3.30.470.20">
    <property type="entry name" value="ATP-grasp fold, B domain"/>
    <property type="match status" value="1"/>
</dbReference>
<dbReference type="Gene3D" id="3.30.1490.20">
    <property type="entry name" value="ATP-grasp fold, A domain"/>
    <property type="match status" value="1"/>
</dbReference>
<dbReference type="SUPFAM" id="SSF52009">
    <property type="entry name" value="Phosphohistidine domain"/>
    <property type="match status" value="1"/>
</dbReference>
<dbReference type="Proteomes" id="UP000257240">
    <property type="component" value="Unassembled WGS sequence"/>
</dbReference>
<dbReference type="Gene3D" id="1.20.80.30">
    <property type="match status" value="1"/>
</dbReference>
<protein>
    <recommendedName>
        <fullName evidence="5">Pyruvate, phosphate dikinase</fullName>
    </recommendedName>
</protein>
<sequence>MIEKFTSKALLANLAYTFVENVEYDPKYNVFPEIYAKFPALRQQIETLLKEAFHPYKNNFLVLEELRSYFLKNLSILLKHPYRNRAYWLIFDLLFKFFGKDQETNIKTAETIFSILDKTADLIDQETFYELIPVLKEILKAITNLPEEYFLNFLENYYSFKHLVQKLSKLSFSRELELVYIDLLKKTYISTYTFWGKLAKTCEANLIQNTSSIRLKEDFLTSNYFESLINSLTEKSVTLSHLLSLPDHLDLLKKLKNFISSINQLNHYNFSDELKINFLFDLIKAPILKLIHEELIKEVNRNLILMINSKPYQNLDEFIRKFFDILKEKLNLYPRTALECIKNIGICILNKKEVYLIEVLINEIIKFGFQPPQIKGIGLNWKIIQNPHHLLNIKTWLEIFKVNPEWCSSLLAAMILNLRLYGISIKDTDLFQKEITQLLNAPIKPVYNLTKQFCKLLPVYYNEIGAEGLIRDLSTELDELFNRQDSLIHFLRKFIHIENSSLAVEFIKDILKYWFTLEDRHILKYLPEVLHNKLKNEEIEIHIKMQSLFQAVFQKANLKNFEDFLNLELSSLKKILNDIDFEEIYKKKLYLTVSLYHLECQKYFGVLKDINLLLIQYDEKEYPFIAELKDLLQKEPQDLYVILEKILDWMSELKEIILSKQTYPPIEEILQKRHVAADIPSMYGRYKEKKFDALGLTFRLEYLANLLFEKLIEKFDLQFITRASFFKILKILKLFKKALEIDGIFSQKFESSLNLLEYSLKSYPLTYSQYLDIFRGLLDGVQHIVKVYYVNPFLKVFPLVFQTLNEDEILEKYKKCLCGLEKEQRYFCISEVVIKDLIGEAFGLTHLDRFLKKIYDILSSYLEKIAKEDLNLLMSYDPRRILSSLHKPNNLVTDLIYLGNKGYILTILAQEQKIKNKIPPGFILTTEVFRCYPLIKKYPELWLDYTEKIEQNIKMLENISQKKFGGKENPLILSIRSGAALSMPGMMNSILNVGLNIETVEGLAKVSGNTWFAWDTYRRFIQSWAMAFGVPRDFFNHLMREHKRKYKVKKKREFSGEQMQELALLYRKSIQELGIPMIDDPWEQLFKGIELILTSWFNEKAKSYREIMELSDEWGTAVIVQQMVFGNIGDQTGTGVTLTTSPVGKFPRILLWGDYTSYNQGEDIVSGLVNAYPISIEQKKIEEREGPCLQEAFPEVYKALLDLAYYLVYEKGWGHQEIEFTFEGNSIDSLYILQVRDIILREERDIPFFSKELLKNLEYIGKGIGVTGGLISGRIVFGWEDIITMDTGDPLVLVRYDTVPDNIKEIHKVDGILTARGGQTSHAAIVASRLGKICVVGCENLSIDEIKKEAKINGHKLRLGEWITLNGITGQVFKGKIDLLTKASKYNL</sequence>
<feature type="domain" description="PEP-utilising enzyme mobile" evidence="1">
    <location>
        <begin position="1290"/>
        <end position="1370"/>
    </location>
</feature>
<dbReference type="GO" id="GO:0050242">
    <property type="term" value="F:pyruvate, phosphate dikinase activity"/>
    <property type="evidence" value="ECO:0007669"/>
    <property type="project" value="InterPro"/>
</dbReference>
<accession>A0A101FJS2</accession>
<dbReference type="InterPro" id="IPR002192">
    <property type="entry name" value="PPDK_AMP/ATP-bd"/>
</dbReference>
<evidence type="ECO:0000259" key="2">
    <source>
        <dbReference type="Pfam" id="PF01326"/>
    </source>
</evidence>
<feature type="domain" description="Pyruvate phosphate dikinase AMP/ATP-binding" evidence="2">
    <location>
        <begin position="946"/>
        <end position="1179"/>
    </location>
</feature>
<dbReference type="SUPFAM" id="SSF56059">
    <property type="entry name" value="Glutathione synthetase ATP-binding domain-like"/>
    <property type="match status" value="1"/>
</dbReference>